<dbReference type="PANTHER" id="PTHR31865:SF22">
    <property type="entry name" value="DUF1685 FAMILY PROTEIN"/>
    <property type="match status" value="1"/>
</dbReference>
<protein>
    <submittedName>
        <fullName evidence="2">Uncharacterized protein</fullName>
    </submittedName>
</protein>
<evidence type="ECO:0000313" key="3">
    <source>
        <dbReference type="Proteomes" id="UP000501690"/>
    </source>
</evidence>
<dbReference type="Pfam" id="PF07939">
    <property type="entry name" value="DUF1685"/>
    <property type="match status" value="1"/>
</dbReference>
<reference evidence="2 3" key="1">
    <citation type="submission" date="2019-04" db="EMBL/GenBank/DDBJ databases">
        <title>An improved genome assembly and genetic linkage map for asparagus bean, Vigna unguiculata ssp. sesquipedialis.</title>
        <authorList>
            <person name="Xia Q."/>
            <person name="Zhang R."/>
            <person name="Dong Y."/>
        </authorList>
    </citation>
    <scope>NUCLEOTIDE SEQUENCE [LARGE SCALE GENOMIC DNA]</scope>
    <source>
        <tissue evidence="2">Leaf</tissue>
    </source>
</reference>
<feature type="compositionally biased region" description="Basic and acidic residues" evidence="1">
    <location>
        <begin position="26"/>
        <end position="47"/>
    </location>
</feature>
<dbReference type="InterPro" id="IPR012881">
    <property type="entry name" value="DUF1685"/>
</dbReference>
<evidence type="ECO:0000313" key="2">
    <source>
        <dbReference type="EMBL" id="QCD82955.1"/>
    </source>
</evidence>
<dbReference type="PANTHER" id="PTHR31865">
    <property type="entry name" value="OSJNBA0071G03.3 PROTEIN"/>
    <property type="match status" value="1"/>
</dbReference>
<name>A0A4D6L3C1_VIGUN</name>
<gene>
    <name evidence="2" type="ORF">DEO72_LG2g3297</name>
</gene>
<feature type="region of interest" description="Disordered" evidence="1">
    <location>
        <begin position="1"/>
        <end position="58"/>
    </location>
</feature>
<keyword evidence="3" id="KW-1185">Reference proteome</keyword>
<dbReference type="EMBL" id="CP039346">
    <property type="protein sequence ID" value="QCD82955.1"/>
    <property type="molecule type" value="Genomic_DNA"/>
</dbReference>
<sequence length="168" mass="18888">MSRRTQAPPPPPPRPLYKQQSWSPDTIRDEAWQRRKDNHNMSRENWRRLRPSKSLSEDDMEELKACIDLGFGFSSVEIDQKLSDTIPALELYLAVNKQYNHHSISRSSSSSSLVSDSDISSPTTIFDAGDDLAVKKTRLKQWAQVVACAVRESSSSSSSGSYPSDQVN</sequence>
<organism evidence="2 3">
    <name type="scientific">Vigna unguiculata</name>
    <name type="common">Cowpea</name>
    <dbReference type="NCBI Taxonomy" id="3917"/>
    <lineage>
        <taxon>Eukaryota</taxon>
        <taxon>Viridiplantae</taxon>
        <taxon>Streptophyta</taxon>
        <taxon>Embryophyta</taxon>
        <taxon>Tracheophyta</taxon>
        <taxon>Spermatophyta</taxon>
        <taxon>Magnoliopsida</taxon>
        <taxon>eudicotyledons</taxon>
        <taxon>Gunneridae</taxon>
        <taxon>Pentapetalae</taxon>
        <taxon>rosids</taxon>
        <taxon>fabids</taxon>
        <taxon>Fabales</taxon>
        <taxon>Fabaceae</taxon>
        <taxon>Papilionoideae</taxon>
        <taxon>50 kb inversion clade</taxon>
        <taxon>NPAAA clade</taxon>
        <taxon>indigoferoid/millettioid clade</taxon>
        <taxon>Phaseoleae</taxon>
        <taxon>Vigna</taxon>
    </lineage>
</organism>
<evidence type="ECO:0000256" key="1">
    <source>
        <dbReference type="SAM" id="MobiDB-lite"/>
    </source>
</evidence>
<proteinExistence type="predicted"/>
<accession>A0A4D6L3C1</accession>
<dbReference type="AlphaFoldDB" id="A0A4D6L3C1"/>
<dbReference type="Proteomes" id="UP000501690">
    <property type="component" value="Linkage Group LG2"/>
</dbReference>